<reference evidence="1 2" key="1">
    <citation type="submission" date="2018-10" db="EMBL/GenBank/DDBJ databases">
        <authorList>
            <person name="Ekblom R."/>
            <person name="Jareborg N."/>
        </authorList>
    </citation>
    <scope>NUCLEOTIDE SEQUENCE [LARGE SCALE GENOMIC DNA]</scope>
    <source>
        <tissue evidence="1">Muscle</tissue>
    </source>
</reference>
<comment type="caution">
    <text evidence="1">The sequence shown here is derived from an EMBL/GenBank/DDBJ whole genome shotgun (WGS) entry which is preliminary data.</text>
</comment>
<accession>A0A9X9MAK6</accession>
<sequence>MEDVNNSEVRVRAQPGDYVLVKITSTSSQTLKGHVLCRTTLKDSSAYC</sequence>
<evidence type="ECO:0000313" key="2">
    <source>
        <dbReference type="Proteomes" id="UP000269945"/>
    </source>
</evidence>
<organism evidence="1 2">
    <name type="scientific">Gulo gulo</name>
    <name type="common">Wolverine</name>
    <name type="synonym">Gluton</name>
    <dbReference type="NCBI Taxonomy" id="48420"/>
    <lineage>
        <taxon>Eukaryota</taxon>
        <taxon>Metazoa</taxon>
        <taxon>Chordata</taxon>
        <taxon>Craniata</taxon>
        <taxon>Vertebrata</taxon>
        <taxon>Euteleostomi</taxon>
        <taxon>Mammalia</taxon>
        <taxon>Eutheria</taxon>
        <taxon>Laurasiatheria</taxon>
        <taxon>Carnivora</taxon>
        <taxon>Caniformia</taxon>
        <taxon>Musteloidea</taxon>
        <taxon>Mustelidae</taxon>
        <taxon>Guloninae</taxon>
        <taxon>Gulo</taxon>
    </lineage>
</organism>
<keyword evidence="2" id="KW-1185">Reference proteome</keyword>
<evidence type="ECO:0008006" key="3">
    <source>
        <dbReference type="Google" id="ProtNLM"/>
    </source>
</evidence>
<dbReference type="AlphaFoldDB" id="A0A9X9MAK6"/>
<dbReference type="Proteomes" id="UP000269945">
    <property type="component" value="Unassembled WGS sequence"/>
</dbReference>
<gene>
    <name evidence="1" type="ORF">BN2614_LOCUS2</name>
</gene>
<dbReference type="EMBL" id="CYRY02045343">
    <property type="protein sequence ID" value="VCX40727.1"/>
    <property type="molecule type" value="Genomic_DNA"/>
</dbReference>
<name>A0A9X9MAK6_GULGU</name>
<proteinExistence type="predicted"/>
<evidence type="ECO:0000313" key="1">
    <source>
        <dbReference type="EMBL" id="VCX40727.1"/>
    </source>
</evidence>
<protein>
    <recommendedName>
        <fullName evidence="3">TRAM domain-containing protein</fullName>
    </recommendedName>
</protein>